<evidence type="ECO:0000313" key="8">
    <source>
        <dbReference type="EMBL" id="OGG73496.1"/>
    </source>
</evidence>
<feature type="domain" description="GtrA/DPMS transmembrane" evidence="7">
    <location>
        <begin position="14"/>
        <end position="128"/>
    </location>
</feature>
<dbReference type="GO" id="GO:0000271">
    <property type="term" value="P:polysaccharide biosynthetic process"/>
    <property type="evidence" value="ECO:0007669"/>
    <property type="project" value="InterPro"/>
</dbReference>
<dbReference type="Proteomes" id="UP000178427">
    <property type="component" value="Unassembled WGS sequence"/>
</dbReference>
<evidence type="ECO:0000256" key="1">
    <source>
        <dbReference type="ARBA" id="ARBA00004141"/>
    </source>
</evidence>
<evidence type="ECO:0000259" key="7">
    <source>
        <dbReference type="Pfam" id="PF04138"/>
    </source>
</evidence>
<protein>
    <recommendedName>
        <fullName evidence="7">GtrA/DPMS transmembrane domain-containing protein</fullName>
    </recommendedName>
</protein>
<keyword evidence="4 6" id="KW-1133">Transmembrane helix</keyword>
<dbReference type="PANTHER" id="PTHR38459:SF1">
    <property type="entry name" value="PROPHAGE BACTOPRENOL-LINKED GLUCOSE TRANSLOCASE HOMOLOG"/>
    <property type="match status" value="1"/>
</dbReference>
<dbReference type="InterPro" id="IPR051401">
    <property type="entry name" value="GtrA_CellWall_Glycosyl"/>
</dbReference>
<feature type="transmembrane region" description="Helical" evidence="6">
    <location>
        <begin position="40"/>
        <end position="59"/>
    </location>
</feature>
<evidence type="ECO:0000256" key="4">
    <source>
        <dbReference type="ARBA" id="ARBA00022989"/>
    </source>
</evidence>
<name>A0A1F6EIM1_9BACT</name>
<keyword evidence="3 6" id="KW-0812">Transmembrane</keyword>
<accession>A0A1F6EIM1</accession>
<evidence type="ECO:0000256" key="5">
    <source>
        <dbReference type="ARBA" id="ARBA00023136"/>
    </source>
</evidence>
<sequence length="131" mass="15265">MAVWIHPVVQQFLRFGIVGFVATVAYYAVLFFCIEALRVAYLKAAIFGLVAALTVHLVLQRTWTFEKYEHERRLREQGLLVVKQILLFLLNAPAINYAVTEWGWWYLPLQVIALVALIPVSFWLSKLIFRR</sequence>
<evidence type="ECO:0000256" key="6">
    <source>
        <dbReference type="SAM" id="Phobius"/>
    </source>
</evidence>
<evidence type="ECO:0000256" key="2">
    <source>
        <dbReference type="ARBA" id="ARBA00009399"/>
    </source>
</evidence>
<feature type="transmembrane region" description="Helical" evidence="6">
    <location>
        <begin position="105"/>
        <end position="124"/>
    </location>
</feature>
<dbReference type="PANTHER" id="PTHR38459">
    <property type="entry name" value="PROPHAGE BACTOPRENOL-LINKED GLUCOSE TRANSLOCASE HOMOLOG"/>
    <property type="match status" value="1"/>
</dbReference>
<evidence type="ECO:0000313" key="9">
    <source>
        <dbReference type="Proteomes" id="UP000178427"/>
    </source>
</evidence>
<dbReference type="AlphaFoldDB" id="A0A1F6EIM1"/>
<dbReference type="GO" id="GO:0005886">
    <property type="term" value="C:plasma membrane"/>
    <property type="evidence" value="ECO:0007669"/>
    <property type="project" value="TreeGrafter"/>
</dbReference>
<proteinExistence type="inferred from homology"/>
<organism evidence="8 9">
    <name type="scientific">Candidatus Kaiserbacteria bacterium RIFCSPLOWO2_01_FULL_54_20</name>
    <dbReference type="NCBI Taxonomy" id="1798513"/>
    <lineage>
        <taxon>Bacteria</taxon>
        <taxon>Candidatus Kaiseribacteriota</taxon>
    </lineage>
</organism>
<dbReference type="EMBL" id="MFMA01000052">
    <property type="protein sequence ID" value="OGG73496.1"/>
    <property type="molecule type" value="Genomic_DNA"/>
</dbReference>
<gene>
    <name evidence="8" type="ORF">A3A40_00835</name>
</gene>
<comment type="similarity">
    <text evidence="2">Belongs to the GtrA family.</text>
</comment>
<comment type="caution">
    <text evidence="8">The sequence shown here is derived from an EMBL/GenBank/DDBJ whole genome shotgun (WGS) entry which is preliminary data.</text>
</comment>
<dbReference type="Pfam" id="PF04138">
    <property type="entry name" value="GtrA_DPMS_TM"/>
    <property type="match status" value="1"/>
</dbReference>
<keyword evidence="5 6" id="KW-0472">Membrane</keyword>
<evidence type="ECO:0000256" key="3">
    <source>
        <dbReference type="ARBA" id="ARBA00022692"/>
    </source>
</evidence>
<dbReference type="InterPro" id="IPR007267">
    <property type="entry name" value="GtrA_DPMS_TM"/>
</dbReference>
<reference evidence="8 9" key="1">
    <citation type="journal article" date="2016" name="Nat. Commun.">
        <title>Thousands of microbial genomes shed light on interconnected biogeochemical processes in an aquifer system.</title>
        <authorList>
            <person name="Anantharaman K."/>
            <person name="Brown C.T."/>
            <person name="Hug L.A."/>
            <person name="Sharon I."/>
            <person name="Castelle C.J."/>
            <person name="Probst A.J."/>
            <person name="Thomas B.C."/>
            <person name="Singh A."/>
            <person name="Wilkins M.J."/>
            <person name="Karaoz U."/>
            <person name="Brodie E.L."/>
            <person name="Williams K.H."/>
            <person name="Hubbard S.S."/>
            <person name="Banfield J.F."/>
        </authorList>
    </citation>
    <scope>NUCLEOTIDE SEQUENCE [LARGE SCALE GENOMIC DNA]</scope>
</reference>
<comment type="subcellular location">
    <subcellularLocation>
        <location evidence="1">Membrane</location>
        <topology evidence="1">Multi-pass membrane protein</topology>
    </subcellularLocation>
</comment>
<feature type="transmembrane region" description="Helical" evidence="6">
    <location>
        <begin position="12"/>
        <end position="34"/>
    </location>
</feature>
<feature type="transmembrane region" description="Helical" evidence="6">
    <location>
        <begin position="80"/>
        <end position="99"/>
    </location>
</feature>